<gene>
    <name evidence="2" type="ORF">SAMN06265827_1272</name>
</gene>
<name>A0A285I0A0_9FIRM</name>
<dbReference type="InterPro" id="IPR025117">
    <property type="entry name" value="DUF4037"/>
</dbReference>
<dbReference type="EMBL" id="OBDZ01000027">
    <property type="protein sequence ID" value="SNY40486.1"/>
    <property type="molecule type" value="Genomic_DNA"/>
</dbReference>
<protein>
    <recommendedName>
        <fullName evidence="1">DUF4037 domain-containing protein</fullName>
    </recommendedName>
</protein>
<dbReference type="RefSeq" id="WP_097018971.1">
    <property type="nucleotide sequence ID" value="NZ_OBDZ01000027.1"/>
</dbReference>
<sequence>MKGLELAEKFFNQVVSKLIEDNFPFLKNNYAGGLLGYGSDILGHDDELSKDHEWGPRCNIWLSNDDYNKYAEDISKMLDEKLPKKFLGYSTRYVLDKELGAFVSTDDLEDSIHHVGISTVSRYLKIQHEIEKDFSLYQWLCIPEQKLLELTRGKIFYDPVGDITRVRKEFEYLPDEIWKFKMLYAWSSLNDLDIVWVCSVRDEMLSSRLVVSKIIERIVRLTFLLNRKYYPGTMKWFSREFYNLPKLAEEIGPQLEKCLVMSNMNKVIEILENVFKILLDAHNDLEITDTIKLTEKMLSRGFRTLSFDNILEALSDSLPTKLKEMEIWGGCDQWITNSDILVWSEQYIKFEEIYKAKSNKKRDGEGDRII</sequence>
<keyword evidence="3" id="KW-1185">Reference proteome</keyword>
<proteinExistence type="predicted"/>
<evidence type="ECO:0000313" key="2">
    <source>
        <dbReference type="EMBL" id="SNY40486.1"/>
    </source>
</evidence>
<reference evidence="3" key="1">
    <citation type="submission" date="2017-09" db="EMBL/GenBank/DDBJ databases">
        <authorList>
            <person name="Varghese N."/>
            <person name="Submissions S."/>
        </authorList>
    </citation>
    <scope>NUCLEOTIDE SEQUENCE [LARGE SCALE GENOMIC DNA]</scope>
    <source>
        <strain evidence="3">MSL47</strain>
    </source>
</reference>
<dbReference type="OrthoDB" id="3030at2"/>
<evidence type="ECO:0000313" key="3">
    <source>
        <dbReference type="Proteomes" id="UP000219573"/>
    </source>
</evidence>
<dbReference type="Pfam" id="PF13228">
    <property type="entry name" value="DUF4037"/>
    <property type="match status" value="1"/>
</dbReference>
<evidence type="ECO:0000259" key="1">
    <source>
        <dbReference type="Pfam" id="PF13228"/>
    </source>
</evidence>
<organism evidence="2 3">
    <name type="scientific">Orenia metallireducens</name>
    <dbReference type="NCBI Taxonomy" id="1413210"/>
    <lineage>
        <taxon>Bacteria</taxon>
        <taxon>Bacillati</taxon>
        <taxon>Bacillota</taxon>
        <taxon>Clostridia</taxon>
        <taxon>Halanaerobiales</taxon>
        <taxon>Halobacteroidaceae</taxon>
        <taxon>Orenia</taxon>
    </lineage>
</organism>
<dbReference type="AlphaFoldDB" id="A0A285I0A0"/>
<accession>A0A285I0A0</accession>
<dbReference type="Proteomes" id="UP000219573">
    <property type="component" value="Unassembled WGS sequence"/>
</dbReference>
<feature type="domain" description="DUF4037" evidence="1">
    <location>
        <begin position="139"/>
        <end position="237"/>
    </location>
</feature>